<reference evidence="1" key="1">
    <citation type="submission" date="2009-11" db="EMBL/GenBank/DDBJ databases">
        <authorList>
            <consortium name="The Broad Institute Genome Sequencing Platform"/>
            <person name="Ward D."/>
            <person name="Feldgarden M."/>
            <person name="Earl A."/>
            <person name="Young S.K."/>
            <person name="Zeng Q."/>
            <person name="Koehrsen M."/>
            <person name="Alvarado L."/>
            <person name="Berlin A."/>
            <person name="Bochicchio J."/>
            <person name="Borenstein D."/>
            <person name="Chapman S.B."/>
            <person name="Chen Z."/>
            <person name="Engels R."/>
            <person name="Freedman E."/>
            <person name="Gellesch M."/>
            <person name="Goldberg J."/>
            <person name="Griggs A."/>
            <person name="Gujja S."/>
            <person name="Heilman E."/>
            <person name="Heiman D."/>
            <person name="Hepburn T."/>
            <person name="Howarth C."/>
            <person name="Jen D."/>
            <person name="Larson L."/>
            <person name="Lewis B."/>
            <person name="Mehta T."/>
            <person name="Park D."/>
            <person name="Pearson M."/>
            <person name="Roberts A."/>
            <person name="Saif S."/>
            <person name="Shea T."/>
            <person name="Shenoy N."/>
            <person name="Sisk P."/>
            <person name="Stolte C."/>
            <person name="Sykes S."/>
            <person name="Thomson T."/>
            <person name="Walk T."/>
            <person name="White J."/>
            <person name="Yandava C."/>
            <person name="Izard J."/>
            <person name="Baranova O.V."/>
            <person name="Blanton J.M."/>
            <person name="Tanner A.C."/>
            <person name="Dewhirst F.E."/>
            <person name="Haas B."/>
            <person name="Nusbaum C."/>
            <person name="Birren B."/>
        </authorList>
    </citation>
    <scope>NUCLEOTIDE SEQUENCE [LARGE SCALE GENOMIC DNA]</scope>
    <source>
        <strain evidence="1">1-1 BBBD Race 1</strain>
    </source>
</reference>
<dbReference type="EMBL" id="ADAS02000290">
    <property type="protein sequence ID" value="OAV87754.1"/>
    <property type="molecule type" value="Genomic_DNA"/>
</dbReference>
<evidence type="ECO:0000313" key="2">
    <source>
        <dbReference type="EnsemblFungi" id="PTTG_29293-t43_1-p1"/>
    </source>
</evidence>
<organism evidence="1">
    <name type="scientific">Puccinia triticina (isolate 1-1 / race 1 (BBBD))</name>
    <name type="common">Brown leaf rust fungus</name>
    <dbReference type="NCBI Taxonomy" id="630390"/>
    <lineage>
        <taxon>Eukaryota</taxon>
        <taxon>Fungi</taxon>
        <taxon>Dikarya</taxon>
        <taxon>Basidiomycota</taxon>
        <taxon>Pucciniomycotina</taxon>
        <taxon>Pucciniomycetes</taxon>
        <taxon>Pucciniales</taxon>
        <taxon>Pucciniaceae</taxon>
        <taxon>Puccinia</taxon>
    </lineage>
</organism>
<reference evidence="2 3" key="3">
    <citation type="journal article" date="2017" name="G3 (Bethesda)">
        <title>Comparative analysis highlights variable genome content of wheat rusts and divergence of the mating loci.</title>
        <authorList>
            <person name="Cuomo C.A."/>
            <person name="Bakkeren G."/>
            <person name="Khalil H.B."/>
            <person name="Panwar V."/>
            <person name="Joly D."/>
            <person name="Linning R."/>
            <person name="Sakthikumar S."/>
            <person name="Song X."/>
            <person name="Adiconis X."/>
            <person name="Fan L."/>
            <person name="Goldberg J.M."/>
            <person name="Levin J.Z."/>
            <person name="Young S."/>
            <person name="Zeng Q."/>
            <person name="Anikster Y."/>
            <person name="Bruce M."/>
            <person name="Wang M."/>
            <person name="Yin C."/>
            <person name="McCallum B."/>
            <person name="Szabo L.J."/>
            <person name="Hulbert S."/>
            <person name="Chen X."/>
            <person name="Fellers J.P."/>
        </authorList>
    </citation>
    <scope>NUCLEOTIDE SEQUENCE</scope>
    <source>
        <strain evidence="2">isolate 1-1 / race 1 (BBBD)</strain>
        <strain evidence="3">Isolate 1-1 / race 1 (BBBD)</strain>
    </source>
</reference>
<dbReference type="Proteomes" id="UP000005240">
    <property type="component" value="Unassembled WGS sequence"/>
</dbReference>
<evidence type="ECO:0000313" key="1">
    <source>
        <dbReference type="EMBL" id="OAV87754.1"/>
    </source>
</evidence>
<dbReference type="PANTHER" id="PTHR33069">
    <property type="entry name" value="CHROMOSOME 7, WHOLE GENOME SHOTGUN SEQUENCE-RELATED"/>
    <property type="match status" value="1"/>
</dbReference>
<name>A0A180G587_PUCT1</name>
<reference evidence="2" key="4">
    <citation type="submission" date="2025-05" db="UniProtKB">
        <authorList>
            <consortium name="EnsemblFungi"/>
        </authorList>
    </citation>
    <scope>IDENTIFICATION</scope>
    <source>
        <strain evidence="2">isolate 1-1 / race 1 (BBBD)</strain>
    </source>
</reference>
<proteinExistence type="predicted"/>
<dbReference type="AlphaFoldDB" id="A0A180G587"/>
<keyword evidence="3" id="KW-1185">Reference proteome</keyword>
<gene>
    <name evidence="1" type="ORF">PTTG_29293</name>
</gene>
<evidence type="ECO:0000313" key="3">
    <source>
        <dbReference type="Proteomes" id="UP000005240"/>
    </source>
</evidence>
<reference evidence="1" key="2">
    <citation type="submission" date="2016-05" db="EMBL/GenBank/DDBJ databases">
        <title>Comparative analysis highlights variable genome content of wheat rusts and divergence of the mating loci.</title>
        <authorList>
            <person name="Cuomo C.A."/>
            <person name="Bakkeren G."/>
            <person name="Szabo L."/>
            <person name="Khalil H."/>
            <person name="Joly D."/>
            <person name="Goldberg J."/>
            <person name="Young S."/>
            <person name="Zeng Q."/>
            <person name="Fellers J."/>
        </authorList>
    </citation>
    <scope>NUCLEOTIDE SEQUENCE [LARGE SCALE GENOMIC DNA]</scope>
    <source>
        <strain evidence="1">1-1 BBBD Race 1</strain>
    </source>
</reference>
<sequence length="205" mass="23786">MQDTISHAYHKCYELSQHLKHPAKDCNFRKQLNWFNIKAVELTSDAVELIDSVIHGLKDSEIDIVQYDWPSHTKTLDESLANLLSLINPYTHGGREMLHPLRKMAVHLDELLIPIMKLARLFFRKLSRLGMNNKWPLFTKMSPHELYELTNSPKHAASNLGHLVSQSQTRCFLIFHEPPYCSNDRGQQQLLSSKTLHDLVDYVED</sequence>
<accession>A0A180G587</accession>
<protein>
    <submittedName>
        <fullName evidence="1 2">Uncharacterized protein</fullName>
    </submittedName>
</protein>
<dbReference type="EnsemblFungi" id="PTTG_29293-t43_1">
    <property type="protein sequence ID" value="PTTG_29293-t43_1-p1"/>
    <property type="gene ID" value="PTTG_29293"/>
</dbReference>
<dbReference type="PANTHER" id="PTHR33069:SF3">
    <property type="entry name" value="DYNEIN HEAVY CHAIN TAIL DOMAIN-CONTAINING PROTEIN"/>
    <property type="match status" value="1"/>
</dbReference>
<dbReference type="VEuPathDB" id="FungiDB:PTTG_29293"/>